<dbReference type="Proteomes" id="UP000717585">
    <property type="component" value="Unassembled WGS sequence"/>
</dbReference>
<protein>
    <recommendedName>
        <fullName evidence="6">H/ACA ribonucleoprotein complex subunit 2</fullName>
    </recommendedName>
    <alternativeName>
        <fullName evidence="6">Nucleolar protein family A member 2</fullName>
    </alternativeName>
</protein>
<dbReference type="GO" id="GO:0031120">
    <property type="term" value="P:snRNA pseudouridine synthesis"/>
    <property type="evidence" value="ECO:0007669"/>
    <property type="project" value="UniProtKB-UniRule"/>
</dbReference>
<dbReference type="InterPro" id="IPR004038">
    <property type="entry name" value="Ribosomal_eL8/eL30/eS12/Gad45"/>
</dbReference>
<dbReference type="InterPro" id="IPR050257">
    <property type="entry name" value="eL8/uL1-like"/>
</dbReference>
<dbReference type="PRINTS" id="PR00883">
    <property type="entry name" value="NUCLEARHMG"/>
</dbReference>
<organism evidence="8 9">
    <name type="scientific">Carpediemonas membranifera</name>
    <dbReference type="NCBI Taxonomy" id="201153"/>
    <lineage>
        <taxon>Eukaryota</taxon>
        <taxon>Metamonada</taxon>
        <taxon>Carpediemonas-like organisms</taxon>
        <taxon>Carpediemonas</taxon>
    </lineage>
</organism>
<dbReference type="Pfam" id="PF01248">
    <property type="entry name" value="Ribosomal_L7Ae"/>
    <property type="match status" value="1"/>
</dbReference>
<dbReference type="GO" id="GO:0042254">
    <property type="term" value="P:ribosome biogenesis"/>
    <property type="evidence" value="ECO:0007669"/>
    <property type="project" value="InterPro"/>
</dbReference>
<evidence type="ECO:0000256" key="2">
    <source>
        <dbReference type="ARBA" id="ARBA00007337"/>
    </source>
</evidence>
<evidence type="ECO:0000256" key="3">
    <source>
        <dbReference type="ARBA" id="ARBA00022884"/>
    </source>
</evidence>
<dbReference type="EMBL" id="JAHDYR010000053">
    <property type="protein sequence ID" value="KAG9391673.1"/>
    <property type="molecule type" value="Genomic_DNA"/>
</dbReference>
<dbReference type="GO" id="GO:0031429">
    <property type="term" value="C:box H/ACA snoRNP complex"/>
    <property type="evidence" value="ECO:0007669"/>
    <property type="project" value="UniProtKB-UniRule"/>
</dbReference>
<keyword evidence="9" id="KW-1185">Reference proteome</keyword>
<dbReference type="OrthoDB" id="5364946at2759"/>
<keyword evidence="8" id="KW-0689">Ribosomal protein</keyword>
<evidence type="ECO:0000313" key="9">
    <source>
        <dbReference type="Proteomes" id="UP000717585"/>
    </source>
</evidence>
<comment type="similarity">
    <text evidence="2 6">Belongs to the eukaryotic ribosomal protein eL8 family.</text>
</comment>
<evidence type="ECO:0000259" key="7">
    <source>
        <dbReference type="Pfam" id="PF01248"/>
    </source>
</evidence>
<keyword evidence="3 6" id="KW-0694">RNA-binding</keyword>
<evidence type="ECO:0000256" key="1">
    <source>
        <dbReference type="ARBA" id="ARBA00004604"/>
    </source>
</evidence>
<keyword evidence="5 6" id="KW-0687">Ribonucleoprotein</keyword>
<dbReference type="GO" id="GO:0003723">
    <property type="term" value="F:RNA binding"/>
    <property type="evidence" value="ECO:0007669"/>
    <property type="project" value="UniProtKB-UniRule"/>
</dbReference>
<dbReference type="PRINTS" id="PR00881">
    <property type="entry name" value="L7ARS6FAMILY"/>
</dbReference>
<evidence type="ECO:0000256" key="4">
    <source>
        <dbReference type="ARBA" id="ARBA00023242"/>
    </source>
</evidence>
<evidence type="ECO:0000256" key="5">
    <source>
        <dbReference type="ARBA" id="ARBA00023274"/>
    </source>
</evidence>
<dbReference type="GO" id="GO:0000398">
    <property type="term" value="P:mRNA splicing, via spliceosome"/>
    <property type="evidence" value="ECO:0007669"/>
    <property type="project" value="UniProtKB-UniRule"/>
</dbReference>
<sequence length="149" mass="16431">MGKHSKVQKGSDAEEQITAVPMYRNPIAKPMADSKKSKKCLKLITDAAGERCICRGIKEVGKAIRKHQGEGLMVLAGDVFPVDVIAHLPVLCKENDIPYTFIESKYALGEAATTRRPTSVILVKKPTKDKAELYKSFKKCVAALEEKDE</sequence>
<dbReference type="InterPro" id="IPR002415">
    <property type="entry name" value="H/ACA_rnp_Nhp2-like"/>
</dbReference>
<gene>
    <name evidence="8" type="ORF">J8273_6444</name>
</gene>
<dbReference type="GO" id="GO:0005840">
    <property type="term" value="C:ribosome"/>
    <property type="evidence" value="ECO:0007669"/>
    <property type="project" value="UniProtKB-KW"/>
</dbReference>
<accession>A0A8J6E050</accession>
<dbReference type="PROSITE" id="PS01082">
    <property type="entry name" value="RIBOSOMAL_L7AE"/>
    <property type="match status" value="1"/>
</dbReference>
<feature type="domain" description="Ribosomal protein eL8/eL30/eS12/Gadd45" evidence="7">
    <location>
        <begin position="39"/>
        <end position="128"/>
    </location>
</feature>
<keyword evidence="4 6" id="KW-0539">Nucleus</keyword>
<comment type="subcellular location">
    <subcellularLocation>
        <location evidence="1 6">Nucleus</location>
        <location evidence="1 6">Nucleolus</location>
    </subcellularLocation>
</comment>
<evidence type="ECO:0000256" key="6">
    <source>
        <dbReference type="RuleBase" id="RU366039"/>
    </source>
</evidence>
<proteinExistence type="inferred from homology"/>
<dbReference type="SUPFAM" id="SSF55315">
    <property type="entry name" value="L30e-like"/>
    <property type="match status" value="1"/>
</dbReference>
<comment type="caution">
    <text evidence="8">The sequence shown here is derived from an EMBL/GenBank/DDBJ whole genome shotgun (WGS) entry which is preliminary data.</text>
</comment>
<dbReference type="AlphaFoldDB" id="A0A8J6E050"/>
<dbReference type="InterPro" id="IPR029064">
    <property type="entry name" value="Ribosomal_eL30-like_sf"/>
</dbReference>
<dbReference type="InterPro" id="IPR004037">
    <property type="entry name" value="Ribosomal_eL8-like_CS"/>
</dbReference>
<comment type="function">
    <text evidence="6">Required for ribosome biogenesis. Part of a complex which catalyzes pseudouridylation of rRNA. This involves the isomerization of uridine such that the ribose is subsequently attached to C5, instead of the normal N1. Pseudouridine ('psi') residues may serve to stabilize the conformation of rRNAs.</text>
</comment>
<comment type="function">
    <text evidence="6">Common component of the spliceosome and rRNA processing machinery.</text>
</comment>
<reference evidence="8" key="1">
    <citation type="submission" date="2021-05" db="EMBL/GenBank/DDBJ databases">
        <title>A free-living protist that lacks canonical eukaryotic 1 DNA replication and segregation systems.</title>
        <authorList>
            <person name="Salas-Leiva D.E."/>
            <person name="Tromer E.C."/>
            <person name="Curtis B.A."/>
            <person name="Jerlstrom-Hultqvist J."/>
            <person name="Kolisko M."/>
            <person name="Yi Z."/>
            <person name="Salas-Leiva J.S."/>
            <person name="Gallot-Lavallee L."/>
            <person name="Kops G.J.P.L."/>
            <person name="Archibald J.M."/>
            <person name="Simpson A.G.B."/>
            <person name="Roger A.J."/>
        </authorList>
    </citation>
    <scope>NUCLEOTIDE SEQUENCE</scope>
    <source>
        <strain evidence="8">BICM</strain>
    </source>
</reference>
<dbReference type="InterPro" id="IPR018492">
    <property type="entry name" value="Ribosomal_eL8/Nhp2"/>
</dbReference>
<dbReference type="PANTHER" id="PTHR23105">
    <property type="entry name" value="RIBOSOMAL PROTEIN L7AE FAMILY MEMBER"/>
    <property type="match status" value="1"/>
</dbReference>
<evidence type="ECO:0000313" key="8">
    <source>
        <dbReference type="EMBL" id="KAG9391673.1"/>
    </source>
</evidence>
<dbReference type="Gene3D" id="3.30.1330.30">
    <property type="match status" value="1"/>
</dbReference>
<name>A0A8J6E050_9EUKA</name>